<sequence length="83" mass="9267">MVTKTRCPRCLGNLYPYEGGMKCLQCSRSFGGPEPEAKVAPKHYSPEFKERAVRVGKMLGSWAKAGSVLGIDAKYVQSWSRKR</sequence>
<reference evidence="1" key="1">
    <citation type="journal article" date="2015" name="Nature">
        <title>Complex archaea that bridge the gap between prokaryotes and eukaryotes.</title>
        <authorList>
            <person name="Spang A."/>
            <person name="Saw J.H."/>
            <person name="Jorgensen S.L."/>
            <person name="Zaremba-Niedzwiedzka K."/>
            <person name="Martijn J."/>
            <person name="Lind A.E."/>
            <person name="van Eijk R."/>
            <person name="Schleper C."/>
            <person name="Guy L."/>
            <person name="Ettema T.J."/>
        </authorList>
    </citation>
    <scope>NUCLEOTIDE SEQUENCE</scope>
</reference>
<name>A0A0F9S9C3_9ZZZZ</name>
<accession>A0A0F9S9C3</accession>
<evidence type="ECO:0008006" key="2">
    <source>
        <dbReference type="Google" id="ProtNLM"/>
    </source>
</evidence>
<comment type="caution">
    <text evidence="1">The sequence shown here is derived from an EMBL/GenBank/DDBJ whole genome shotgun (WGS) entry which is preliminary data.</text>
</comment>
<dbReference type="AlphaFoldDB" id="A0A0F9S9C3"/>
<organism evidence="1">
    <name type="scientific">marine sediment metagenome</name>
    <dbReference type="NCBI Taxonomy" id="412755"/>
    <lineage>
        <taxon>unclassified sequences</taxon>
        <taxon>metagenomes</taxon>
        <taxon>ecological metagenomes</taxon>
    </lineage>
</organism>
<dbReference type="EMBL" id="LAZR01000523">
    <property type="protein sequence ID" value="KKN65495.1"/>
    <property type="molecule type" value="Genomic_DNA"/>
</dbReference>
<protein>
    <recommendedName>
        <fullName evidence="2">Transposase</fullName>
    </recommendedName>
</protein>
<proteinExistence type="predicted"/>
<evidence type="ECO:0000313" key="1">
    <source>
        <dbReference type="EMBL" id="KKN65495.1"/>
    </source>
</evidence>
<gene>
    <name evidence="1" type="ORF">LCGC14_0480990</name>
</gene>